<proteinExistence type="inferred from homology"/>
<accession>A0A8T8TQ71</accession>
<dbReference type="InterPro" id="IPR036291">
    <property type="entry name" value="NAD(P)-bd_dom_sf"/>
</dbReference>
<comment type="caution">
    <text evidence="3">The sequence shown here is derived from an EMBL/GenBank/DDBJ whole genome shotgun (WGS) entry which is preliminary data.</text>
</comment>
<name>A0A8T8TQ71_9BASI</name>
<gene>
    <name evidence="3" type="ORF">A4X03_0g2031</name>
</gene>
<keyword evidence="2" id="KW-0560">Oxidoreductase</keyword>
<protein>
    <submittedName>
        <fullName evidence="3">Uncharacterized protein</fullName>
    </submittedName>
</protein>
<dbReference type="Pfam" id="PF00106">
    <property type="entry name" value="adh_short"/>
    <property type="match status" value="1"/>
</dbReference>
<organism evidence="3 4">
    <name type="scientific">Tilletia caries</name>
    <name type="common">wheat bunt fungus</name>
    <dbReference type="NCBI Taxonomy" id="13290"/>
    <lineage>
        <taxon>Eukaryota</taxon>
        <taxon>Fungi</taxon>
        <taxon>Dikarya</taxon>
        <taxon>Basidiomycota</taxon>
        <taxon>Ustilaginomycotina</taxon>
        <taxon>Exobasidiomycetes</taxon>
        <taxon>Tilletiales</taxon>
        <taxon>Tilletiaceae</taxon>
        <taxon>Tilletia</taxon>
    </lineage>
</organism>
<evidence type="ECO:0000313" key="4">
    <source>
        <dbReference type="Proteomes" id="UP000077671"/>
    </source>
</evidence>
<dbReference type="AlphaFoldDB" id="A0A8T8TQ71"/>
<dbReference type="InterPro" id="IPR002347">
    <property type="entry name" value="SDR_fam"/>
</dbReference>
<dbReference type="Gene3D" id="3.40.50.720">
    <property type="entry name" value="NAD(P)-binding Rossmann-like Domain"/>
    <property type="match status" value="1"/>
</dbReference>
<reference evidence="3" key="2">
    <citation type="journal article" date="2019" name="IMA Fungus">
        <title>Genome sequencing and comparison of five Tilletia species to identify candidate genes for the detection of regulated species infecting wheat.</title>
        <authorList>
            <person name="Nguyen H.D.T."/>
            <person name="Sultana T."/>
            <person name="Kesanakurti P."/>
            <person name="Hambleton S."/>
        </authorList>
    </citation>
    <scope>NUCLEOTIDE SEQUENCE</scope>
    <source>
        <strain evidence="3">DAOMC 238032</strain>
    </source>
</reference>
<dbReference type="PANTHER" id="PTHR24320">
    <property type="entry name" value="RETINOL DEHYDROGENASE"/>
    <property type="match status" value="1"/>
</dbReference>
<evidence type="ECO:0000256" key="1">
    <source>
        <dbReference type="ARBA" id="ARBA00006484"/>
    </source>
</evidence>
<comment type="similarity">
    <text evidence="1">Belongs to the short-chain dehydrogenases/reductases (SDR) family.</text>
</comment>
<dbReference type="PRINTS" id="PR00081">
    <property type="entry name" value="GDHRDH"/>
</dbReference>
<dbReference type="EMBL" id="LWDD02000183">
    <property type="protein sequence ID" value="KAE8262972.1"/>
    <property type="molecule type" value="Genomic_DNA"/>
</dbReference>
<sequence length="355" mass="38947">MASSAPATPSLRDKGFAPSMLIFPVTDTLFQLFGKLVPFLLPNPPVPMPSESDTIRDVSGKTCVVTGANSGIGLAITKELILRGAIVTMACRSSTRAEKARNELLTQLEKESPSTKDAASRLLIASLDTSSFANVRDFAKSYTGTQGQDGQKIDLLFLNAGIGAPTIHEELLTEDGFELTYQVNFLGHFLLLYLLRSHLAPDARVLSTSSVGSLGGKPDAYHDSTAYSHTKAMQIVLSRALNEKAAITGSRRITLAFHPGLVSTNFFQTADQLRSMTIIQFAKQLQRFVGLLPEESARTPVFLATAAESALGKRERWSKIWSRCMPYTTPIDLFNPERFWQRWCADAEIPTDWSI</sequence>
<dbReference type="Proteomes" id="UP000077671">
    <property type="component" value="Unassembled WGS sequence"/>
</dbReference>
<evidence type="ECO:0000256" key="2">
    <source>
        <dbReference type="ARBA" id="ARBA00023002"/>
    </source>
</evidence>
<dbReference type="SUPFAM" id="SSF51735">
    <property type="entry name" value="NAD(P)-binding Rossmann-fold domains"/>
    <property type="match status" value="1"/>
</dbReference>
<evidence type="ECO:0000313" key="3">
    <source>
        <dbReference type="EMBL" id="KAE8262972.1"/>
    </source>
</evidence>
<dbReference type="PANTHER" id="PTHR24320:SF152">
    <property type="entry name" value="SHORT-CHAIN DEHYDROGENASE_REDUCTASE FAMILY PROTEIN"/>
    <property type="match status" value="1"/>
</dbReference>
<dbReference type="GO" id="GO:0016491">
    <property type="term" value="F:oxidoreductase activity"/>
    <property type="evidence" value="ECO:0007669"/>
    <property type="project" value="UniProtKB-KW"/>
</dbReference>
<reference evidence="3" key="1">
    <citation type="submission" date="2016-04" db="EMBL/GenBank/DDBJ databases">
        <authorList>
            <person name="Nguyen H.D."/>
            <person name="Kesanakurti P."/>
            <person name="Cullis J."/>
            <person name="Levesque C.A."/>
            <person name="Hambleton S."/>
        </authorList>
    </citation>
    <scope>NUCLEOTIDE SEQUENCE</scope>
    <source>
        <strain evidence="3">DAOMC 238032</strain>
    </source>
</reference>